<gene>
    <name evidence="1" type="ORF">LK996_15575</name>
</gene>
<comment type="caution">
    <text evidence="1">The sequence shown here is derived from an EMBL/GenBank/DDBJ whole genome shotgun (WGS) entry which is preliminary data.</text>
</comment>
<protein>
    <recommendedName>
        <fullName evidence="3">DUF5076 domain-containing protein</fullName>
    </recommendedName>
</protein>
<keyword evidence="2" id="KW-1185">Reference proteome</keyword>
<accession>A0ABS8JLL5</accession>
<organism evidence="1 2">
    <name type="scientific">Noviluteimonas lactosilytica</name>
    <dbReference type="NCBI Taxonomy" id="2888523"/>
    <lineage>
        <taxon>Bacteria</taxon>
        <taxon>Pseudomonadati</taxon>
        <taxon>Pseudomonadota</taxon>
        <taxon>Gammaproteobacteria</taxon>
        <taxon>Lysobacterales</taxon>
        <taxon>Lysobacteraceae</taxon>
        <taxon>Noviluteimonas</taxon>
    </lineage>
</organism>
<sequence length="99" mass="11100">MAIPMLTRDLAFNVRHVQGGELFSINAGIPTEDAERFASHLLSFLSDRAWELADAEPAREEFAVHYFLLQVVDAIRESCRAETPRVAMADIQASIRQPT</sequence>
<reference evidence="1" key="1">
    <citation type="submission" date="2021-10" db="EMBL/GenBank/DDBJ databases">
        <authorList>
            <person name="Lyu M."/>
            <person name="Wang X."/>
            <person name="Meng X."/>
            <person name="Xu K."/>
        </authorList>
    </citation>
    <scope>NUCLEOTIDE SEQUENCE</scope>
    <source>
        <strain evidence="1">A6</strain>
    </source>
</reference>
<proteinExistence type="predicted"/>
<name>A0ABS8JLL5_9GAMM</name>
<evidence type="ECO:0000313" key="1">
    <source>
        <dbReference type="EMBL" id="MCC8364491.1"/>
    </source>
</evidence>
<dbReference type="Proteomes" id="UP001165293">
    <property type="component" value="Unassembled WGS sequence"/>
</dbReference>
<evidence type="ECO:0008006" key="3">
    <source>
        <dbReference type="Google" id="ProtNLM"/>
    </source>
</evidence>
<evidence type="ECO:0000313" key="2">
    <source>
        <dbReference type="Proteomes" id="UP001165293"/>
    </source>
</evidence>
<dbReference type="EMBL" id="JAJGAK010000005">
    <property type="protein sequence ID" value="MCC8364491.1"/>
    <property type="molecule type" value="Genomic_DNA"/>
</dbReference>
<dbReference type="RefSeq" id="WP_230528293.1">
    <property type="nucleotide sequence ID" value="NZ_JAJGAK010000005.1"/>
</dbReference>